<evidence type="ECO:0000256" key="5">
    <source>
        <dbReference type="ARBA" id="ARBA00023033"/>
    </source>
</evidence>
<dbReference type="STRING" id="1182541.W9ZN53"/>
<gene>
    <name evidence="7" type="ORF">A1O1_01014</name>
</gene>
<dbReference type="RefSeq" id="XP_007720118.1">
    <property type="nucleotide sequence ID" value="XM_007721928.1"/>
</dbReference>
<keyword evidence="5" id="KW-0503">Monooxygenase</keyword>
<dbReference type="GO" id="GO:0071949">
    <property type="term" value="F:FAD binding"/>
    <property type="evidence" value="ECO:0007669"/>
    <property type="project" value="InterPro"/>
</dbReference>
<organism evidence="7 8">
    <name type="scientific">Capronia coronata CBS 617.96</name>
    <dbReference type="NCBI Taxonomy" id="1182541"/>
    <lineage>
        <taxon>Eukaryota</taxon>
        <taxon>Fungi</taxon>
        <taxon>Dikarya</taxon>
        <taxon>Ascomycota</taxon>
        <taxon>Pezizomycotina</taxon>
        <taxon>Eurotiomycetes</taxon>
        <taxon>Chaetothyriomycetidae</taxon>
        <taxon>Chaetothyriales</taxon>
        <taxon>Herpotrichiellaceae</taxon>
        <taxon>Capronia</taxon>
    </lineage>
</organism>
<evidence type="ECO:0000313" key="8">
    <source>
        <dbReference type="Proteomes" id="UP000019484"/>
    </source>
</evidence>
<dbReference type="Proteomes" id="UP000019484">
    <property type="component" value="Unassembled WGS sequence"/>
</dbReference>
<dbReference type="AlphaFoldDB" id="W9ZN53"/>
<keyword evidence="3" id="KW-0274">FAD</keyword>
<dbReference type="eggNOG" id="KOG2614">
    <property type="taxonomic scope" value="Eukaryota"/>
</dbReference>
<feature type="domain" description="FAD-binding" evidence="6">
    <location>
        <begin position="10"/>
        <end position="362"/>
    </location>
</feature>
<name>W9ZN53_9EURO</name>
<comment type="similarity">
    <text evidence="1">Belongs to the paxM FAD-dependent monooxygenase family.</text>
</comment>
<dbReference type="OrthoDB" id="16820at2759"/>
<dbReference type="FunFam" id="3.50.50.60:FF:000115">
    <property type="entry name" value="Salicylate hydroxylase, putative"/>
    <property type="match status" value="1"/>
</dbReference>
<evidence type="ECO:0000256" key="1">
    <source>
        <dbReference type="ARBA" id="ARBA00007992"/>
    </source>
</evidence>
<dbReference type="InterPro" id="IPR050493">
    <property type="entry name" value="FAD-dep_Monooxygenase_BioMet"/>
</dbReference>
<protein>
    <submittedName>
        <fullName evidence="7">Salicylate hydroxylase</fullName>
    </submittedName>
</protein>
<dbReference type="EMBL" id="AMWN01000001">
    <property type="protein sequence ID" value="EXJ95889.1"/>
    <property type="molecule type" value="Genomic_DNA"/>
</dbReference>
<dbReference type="Pfam" id="PF01494">
    <property type="entry name" value="FAD_binding_3"/>
    <property type="match status" value="1"/>
</dbReference>
<proteinExistence type="inferred from homology"/>
<dbReference type="PANTHER" id="PTHR13789:SF238">
    <property type="entry name" value="PUTATIVE (AFU_ORTHOLOGUE AFUA_2G01680)-RELATED"/>
    <property type="match status" value="1"/>
</dbReference>
<reference evidence="7 8" key="1">
    <citation type="submission" date="2013-03" db="EMBL/GenBank/DDBJ databases">
        <title>The Genome Sequence of Capronia coronata CBS 617.96.</title>
        <authorList>
            <consortium name="The Broad Institute Genomics Platform"/>
            <person name="Cuomo C."/>
            <person name="de Hoog S."/>
            <person name="Gorbushina A."/>
            <person name="Walker B."/>
            <person name="Young S.K."/>
            <person name="Zeng Q."/>
            <person name="Gargeya S."/>
            <person name="Fitzgerald M."/>
            <person name="Haas B."/>
            <person name="Abouelleil A."/>
            <person name="Allen A.W."/>
            <person name="Alvarado L."/>
            <person name="Arachchi H.M."/>
            <person name="Berlin A.M."/>
            <person name="Chapman S.B."/>
            <person name="Gainer-Dewar J."/>
            <person name="Goldberg J."/>
            <person name="Griggs A."/>
            <person name="Gujja S."/>
            <person name="Hansen M."/>
            <person name="Howarth C."/>
            <person name="Imamovic A."/>
            <person name="Ireland A."/>
            <person name="Larimer J."/>
            <person name="McCowan C."/>
            <person name="Murphy C."/>
            <person name="Pearson M."/>
            <person name="Poon T.W."/>
            <person name="Priest M."/>
            <person name="Roberts A."/>
            <person name="Saif S."/>
            <person name="Shea T."/>
            <person name="Sisk P."/>
            <person name="Sykes S."/>
            <person name="Wortman J."/>
            <person name="Nusbaum C."/>
            <person name="Birren B."/>
        </authorList>
    </citation>
    <scope>NUCLEOTIDE SEQUENCE [LARGE SCALE GENOMIC DNA]</scope>
    <source>
        <strain evidence="7 8">CBS 617.96</strain>
    </source>
</reference>
<evidence type="ECO:0000259" key="6">
    <source>
        <dbReference type="Pfam" id="PF01494"/>
    </source>
</evidence>
<keyword evidence="4" id="KW-0560">Oxidoreductase</keyword>
<dbReference type="GO" id="GO:0004497">
    <property type="term" value="F:monooxygenase activity"/>
    <property type="evidence" value="ECO:0007669"/>
    <property type="project" value="UniProtKB-KW"/>
</dbReference>
<dbReference type="SUPFAM" id="SSF54373">
    <property type="entry name" value="FAD-linked reductases, C-terminal domain"/>
    <property type="match status" value="1"/>
</dbReference>
<dbReference type="PANTHER" id="PTHR13789">
    <property type="entry name" value="MONOOXYGENASE"/>
    <property type="match status" value="1"/>
</dbReference>
<evidence type="ECO:0000256" key="4">
    <source>
        <dbReference type="ARBA" id="ARBA00023002"/>
    </source>
</evidence>
<evidence type="ECO:0000313" key="7">
    <source>
        <dbReference type="EMBL" id="EXJ95889.1"/>
    </source>
</evidence>
<evidence type="ECO:0000256" key="3">
    <source>
        <dbReference type="ARBA" id="ARBA00022827"/>
    </source>
</evidence>
<comment type="caution">
    <text evidence="7">The sequence shown here is derived from an EMBL/GenBank/DDBJ whole genome shotgun (WGS) entry which is preliminary data.</text>
</comment>
<dbReference type="PRINTS" id="PR00420">
    <property type="entry name" value="RNGMNOXGNASE"/>
</dbReference>
<dbReference type="Gene3D" id="3.50.50.60">
    <property type="entry name" value="FAD/NAD(P)-binding domain"/>
    <property type="match status" value="1"/>
</dbReference>
<dbReference type="SUPFAM" id="SSF51905">
    <property type="entry name" value="FAD/NAD(P)-binding domain"/>
    <property type="match status" value="1"/>
</dbReference>
<dbReference type="InterPro" id="IPR036188">
    <property type="entry name" value="FAD/NAD-bd_sf"/>
</dbReference>
<keyword evidence="2" id="KW-0285">Flavoprotein</keyword>
<dbReference type="InterPro" id="IPR002938">
    <property type="entry name" value="FAD-bd"/>
</dbReference>
<evidence type="ECO:0000256" key="2">
    <source>
        <dbReference type="ARBA" id="ARBA00022630"/>
    </source>
</evidence>
<accession>W9ZN53</accession>
<dbReference type="GeneID" id="19155917"/>
<sequence length="438" mass="49113">MDDASGQKLNIVIVGAGLAGLAASISCALANHKVHVLESAKELAEVGAGLQITPNASRLLRDWGLGHEIDKVAAEPTLLAVHRYSDGKILAEEKEFDEQMRRKYGAPFIDMHRVDLQRILYHKALSLGVTVELGCRFSSIGRTPPAGPEVILESGRTIQGDLVVGADGLWSRCRECLLSRTDEPLPTGDLAYRIVLELDKITDPELRQWMANPQVHFWIGPHAHAVAYSLRAGAMYNIVLLCPDDLPTGLSRTKGSISEMKRLFSDWDPILTRFLDQVDQVDKWKLMHREELESWTNPEKDFVLIGDSCHPMLPYLAQGANSSIEDGGVLGRVLSHVTSKQQIPWAIRLFESLRKSRSEMIARETFHQRDAFHMPDGEAQRERDILFASQLGKEISIKFPSRWTCPEVQPWLYGYDARREADEAVKSQPCDARTCQRS</sequence>
<dbReference type="HOGENOM" id="CLU_009665_19_3_1"/>
<keyword evidence="8" id="KW-1185">Reference proteome</keyword>